<dbReference type="Proteomes" id="UP001234297">
    <property type="component" value="Chromosome 2"/>
</dbReference>
<evidence type="ECO:0000313" key="2">
    <source>
        <dbReference type="Proteomes" id="UP001234297"/>
    </source>
</evidence>
<protein>
    <submittedName>
        <fullName evidence="1">Uncharacterized protein</fullName>
    </submittedName>
</protein>
<keyword evidence="2" id="KW-1185">Reference proteome</keyword>
<dbReference type="EMBL" id="CM056810">
    <property type="protein sequence ID" value="KAJ8643713.1"/>
    <property type="molecule type" value="Genomic_DNA"/>
</dbReference>
<gene>
    <name evidence="1" type="ORF">MRB53_005461</name>
</gene>
<name>A0ACC2ME44_PERAE</name>
<accession>A0ACC2ME44</accession>
<sequence length="92" mass="10166">MLAMATELGADNSTVMQEDDGDDLWHNDVGAATLLLGVGRAVGVMALVEGKMGFDWQVMVSGREEDGVYGFWLGRVRLEMFSHDVWVLWGMD</sequence>
<organism evidence="1 2">
    <name type="scientific">Persea americana</name>
    <name type="common">Avocado</name>
    <dbReference type="NCBI Taxonomy" id="3435"/>
    <lineage>
        <taxon>Eukaryota</taxon>
        <taxon>Viridiplantae</taxon>
        <taxon>Streptophyta</taxon>
        <taxon>Embryophyta</taxon>
        <taxon>Tracheophyta</taxon>
        <taxon>Spermatophyta</taxon>
        <taxon>Magnoliopsida</taxon>
        <taxon>Magnoliidae</taxon>
        <taxon>Laurales</taxon>
        <taxon>Lauraceae</taxon>
        <taxon>Persea</taxon>
    </lineage>
</organism>
<evidence type="ECO:0000313" key="1">
    <source>
        <dbReference type="EMBL" id="KAJ8643713.1"/>
    </source>
</evidence>
<comment type="caution">
    <text evidence="1">The sequence shown here is derived from an EMBL/GenBank/DDBJ whole genome shotgun (WGS) entry which is preliminary data.</text>
</comment>
<proteinExistence type="predicted"/>
<reference evidence="1 2" key="1">
    <citation type="journal article" date="2022" name="Hortic Res">
        <title>A haplotype resolved chromosomal level avocado genome allows analysis of novel avocado genes.</title>
        <authorList>
            <person name="Nath O."/>
            <person name="Fletcher S.J."/>
            <person name="Hayward A."/>
            <person name="Shaw L.M."/>
            <person name="Masouleh A.K."/>
            <person name="Furtado A."/>
            <person name="Henry R.J."/>
            <person name="Mitter N."/>
        </authorList>
    </citation>
    <scope>NUCLEOTIDE SEQUENCE [LARGE SCALE GENOMIC DNA]</scope>
    <source>
        <strain evidence="2">cv. Hass</strain>
    </source>
</reference>